<dbReference type="GO" id="GO:0016757">
    <property type="term" value="F:glycosyltransferase activity"/>
    <property type="evidence" value="ECO:0007669"/>
    <property type="project" value="UniProtKB-KW"/>
</dbReference>
<keyword evidence="4 6" id="KW-0808">Transferase</keyword>
<reference evidence="6 7" key="1">
    <citation type="submission" date="2016-10" db="EMBL/GenBank/DDBJ databases">
        <authorList>
            <person name="de Groot N.N."/>
        </authorList>
    </citation>
    <scope>NUCLEOTIDE SEQUENCE [LARGE SCALE GENOMIC DNA]</scope>
    <source>
        <strain evidence="6 7">DSM 2179</strain>
    </source>
</reference>
<gene>
    <name evidence="6" type="ORF">SAMN05660742_101213</name>
</gene>
<dbReference type="RefSeq" id="WP_143063126.1">
    <property type="nucleotide sequence ID" value="NZ_FNZK01000001.1"/>
</dbReference>
<feature type="domain" description="Glycosyltransferase 2-like" evidence="5">
    <location>
        <begin position="30"/>
        <end position="96"/>
    </location>
</feature>
<evidence type="ECO:0000256" key="2">
    <source>
        <dbReference type="ARBA" id="ARBA00006739"/>
    </source>
</evidence>
<comment type="pathway">
    <text evidence="1">Cell wall biogenesis; cell wall polysaccharide biosynthesis.</text>
</comment>
<sequence length="280" mass="32525">MVLDGVVTLYNPELDVLGNIESYVGCLRNLYVFDNSENVNTHIKQCLENKPNVIYVSFNKNKGIAEALNYVLDVGQDTKFLLTMDQDTSFPTGMTQAYIAQVEMWEKLNPNEVAIYSVRIMLKHGMVDEYSKSPEYIDCTITSGNIVSVSAARRVGGYNNDLFIDEVDSDFSLAIRQCGYKILRFNNMFINHLIGDISKEQCLWFSYNTSNHSPIRRYYMMRNRLYMMKKYPKIRRAYGISLLKIIIKVLLAEKDKCKKLKYMFLGMYDFLFGNMGKYKR</sequence>
<dbReference type="PANTHER" id="PTHR43179">
    <property type="entry name" value="RHAMNOSYLTRANSFERASE WBBL"/>
    <property type="match status" value="1"/>
</dbReference>
<dbReference type="InterPro" id="IPR029044">
    <property type="entry name" value="Nucleotide-diphossugar_trans"/>
</dbReference>
<dbReference type="InterPro" id="IPR001173">
    <property type="entry name" value="Glyco_trans_2-like"/>
</dbReference>
<keyword evidence="3" id="KW-0328">Glycosyltransferase</keyword>
<evidence type="ECO:0000313" key="6">
    <source>
        <dbReference type="EMBL" id="SEI84480.1"/>
    </source>
</evidence>
<keyword evidence="7" id="KW-1185">Reference proteome</keyword>
<dbReference type="Pfam" id="PF00535">
    <property type="entry name" value="Glycos_transf_2"/>
    <property type="match status" value="1"/>
</dbReference>
<dbReference type="SUPFAM" id="SSF53448">
    <property type="entry name" value="Nucleotide-diphospho-sugar transferases"/>
    <property type="match status" value="1"/>
</dbReference>
<name>A0A1H6U853_9FIRM</name>
<dbReference type="AlphaFoldDB" id="A0A1H6U853"/>
<protein>
    <submittedName>
        <fullName evidence="6">Rhamnosyltransferase</fullName>
    </submittedName>
</protein>
<dbReference type="Proteomes" id="UP000199662">
    <property type="component" value="Unassembled WGS sequence"/>
</dbReference>
<proteinExistence type="inferred from homology"/>
<dbReference type="EMBL" id="FNZK01000001">
    <property type="protein sequence ID" value="SEI84480.1"/>
    <property type="molecule type" value="Genomic_DNA"/>
</dbReference>
<dbReference type="PANTHER" id="PTHR43179:SF12">
    <property type="entry name" value="GALACTOFURANOSYLTRANSFERASE GLFT2"/>
    <property type="match status" value="1"/>
</dbReference>
<evidence type="ECO:0000256" key="1">
    <source>
        <dbReference type="ARBA" id="ARBA00004776"/>
    </source>
</evidence>
<dbReference type="STRING" id="84035.SAMN05660742_101213"/>
<evidence type="ECO:0000259" key="5">
    <source>
        <dbReference type="Pfam" id="PF00535"/>
    </source>
</evidence>
<evidence type="ECO:0000256" key="4">
    <source>
        <dbReference type="ARBA" id="ARBA00022679"/>
    </source>
</evidence>
<evidence type="ECO:0000256" key="3">
    <source>
        <dbReference type="ARBA" id="ARBA00022676"/>
    </source>
</evidence>
<dbReference type="Gene3D" id="3.90.550.10">
    <property type="entry name" value="Spore Coat Polysaccharide Biosynthesis Protein SpsA, Chain A"/>
    <property type="match status" value="1"/>
</dbReference>
<evidence type="ECO:0000313" key="7">
    <source>
        <dbReference type="Proteomes" id="UP000199662"/>
    </source>
</evidence>
<accession>A0A1H6U853</accession>
<comment type="similarity">
    <text evidence="2">Belongs to the glycosyltransferase 2 family.</text>
</comment>
<organism evidence="6 7">
    <name type="scientific">Propionispira arboris</name>
    <dbReference type="NCBI Taxonomy" id="84035"/>
    <lineage>
        <taxon>Bacteria</taxon>
        <taxon>Bacillati</taxon>
        <taxon>Bacillota</taxon>
        <taxon>Negativicutes</taxon>
        <taxon>Selenomonadales</taxon>
        <taxon>Selenomonadaceae</taxon>
        <taxon>Propionispira</taxon>
    </lineage>
</organism>